<evidence type="ECO:0000256" key="1">
    <source>
        <dbReference type="ARBA" id="ARBA00022448"/>
    </source>
</evidence>
<keyword evidence="11" id="KW-1185">Reference proteome</keyword>
<dbReference type="PROSITE" id="PS51379">
    <property type="entry name" value="4FE4S_FER_2"/>
    <property type="match status" value="4"/>
</dbReference>
<dbReference type="GO" id="GO:0046872">
    <property type="term" value="F:metal ion binding"/>
    <property type="evidence" value="ECO:0007669"/>
    <property type="project" value="UniProtKB-KW"/>
</dbReference>
<dbReference type="InterPro" id="IPR017900">
    <property type="entry name" value="4Fe4S_Fe_S_CS"/>
</dbReference>
<dbReference type="OrthoDB" id="9672at2"/>
<feature type="region of interest" description="Disordered" evidence="8">
    <location>
        <begin position="352"/>
        <end position="373"/>
    </location>
</feature>
<feature type="domain" description="4Fe-4S ferredoxin-type" evidence="9">
    <location>
        <begin position="277"/>
        <end position="306"/>
    </location>
</feature>
<evidence type="ECO:0000256" key="6">
    <source>
        <dbReference type="ARBA" id="ARBA00023004"/>
    </source>
</evidence>
<protein>
    <submittedName>
        <fullName evidence="10">4Fe-4S dicluster domain-containing protein</fullName>
    </submittedName>
</protein>
<feature type="domain" description="4Fe-4S ferredoxin-type" evidence="9">
    <location>
        <begin position="2"/>
        <end position="36"/>
    </location>
</feature>
<dbReference type="PROSITE" id="PS00198">
    <property type="entry name" value="4FE4S_FER_1"/>
    <property type="match status" value="1"/>
</dbReference>
<evidence type="ECO:0000256" key="8">
    <source>
        <dbReference type="SAM" id="MobiDB-lite"/>
    </source>
</evidence>
<evidence type="ECO:0000256" key="2">
    <source>
        <dbReference type="ARBA" id="ARBA00022485"/>
    </source>
</evidence>
<dbReference type="AlphaFoldDB" id="A0A1H8TM05"/>
<keyword evidence="1" id="KW-0813">Transport</keyword>
<dbReference type="PANTHER" id="PTHR43687">
    <property type="entry name" value="ADENYLYLSULFATE REDUCTASE, BETA SUBUNIT"/>
    <property type="match status" value="1"/>
</dbReference>
<sequence length="373" mass="41184">MHKLVVVNEYCTRQAGSDCARCGHACPHGAISLPEGNAAPVVDHDVCNGCGICFGVCDAFASTHLTMNDLHARIRRIATSGRRAYLTCKENIFPDLHIDTNVVVLPCLSMVPPELWTLLMAEKIRLTIACDLKYCEDCDRAGEIGGELFPRAIEIAEQRTGENVLFSYRIPESQKLIEKYTDEEDPTDRRAAFTGLLSDVGEIASGKRRLRNSEVLQDYYAKRERARAVARLNLSENSPFADFTPEGRQKHTLFPRQKMLLEAVERRHDIAAEIPVGISKTDFEYCTGAGACVAACPTGARSLDQETGKPEVDPMYCVGCGACMNACEQGAVFIDEATAEIYLDELEKASEESAEAKAKKEKHKHGLRLGHKE</sequence>
<keyword evidence="4" id="KW-0677">Repeat</keyword>
<dbReference type="RefSeq" id="WP_066662224.1">
    <property type="nucleotide sequence ID" value="NZ_CP011402.1"/>
</dbReference>
<keyword evidence="2" id="KW-0004">4Fe-4S</keyword>
<evidence type="ECO:0000313" key="11">
    <source>
        <dbReference type="Proteomes" id="UP000182975"/>
    </source>
</evidence>
<keyword evidence="6" id="KW-0408">Iron</keyword>
<evidence type="ECO:0000256" key="7">
    <source>
        <dbReference type="ARBA" id="ARBA00023014"/>
    </source>
</evidence>
<proteinExistence type="predicted"/>
<evidence type="ECO:0000256" key="3">
    <source>
        <dbReference type="ARBA" id="ARBA00022723"/>
    </source>
</evidence>
<keyword evidence="7" id="KW-0411">Iron-sulfur</keyword>
<reference evidence="11" key="1">
    <citation type="submission" date="2016-10" db="EMBL/GenBank/DDBJ databases">
        <authorList>
            <person name="Varghese N."/>
        </authorList>
    </citation>
    <scope>NUCLEOTIDE SEQUENCE [LARGE SCALE GENOMIC DNA]</scope>
    <source>
        <strain evidence="11">DSM 21843</strain>
    </source>
</reference>
<keyword evidence="3" id="KW-0479">Metal-binding</keyword>
<evidence type="ECO:0000313" key="10">
    <source>
        <dbReference type="EMBL" id="SEO91861.1"/>
    </source>
</evidence>
<accession>A0A1H8TM05</accession>
<evidence type="ECO:0000256" key="4">
    <source>
        <dbReference type="ARBA" id="ARBA00022737"/>
    </source>
</evidence>
<dbReference type="PANTHER" id="PTHR43687:SF6">
    <property type="entry name" value="L-ASPARTATE SEMIALDEHYDE SULFURTRANSFERASE IRON-SULFUR SUBUNIT"/>
    <property type="match status" value="1"/>
</dbReference>
<evidence type="ECO:0000259" key="9">
    <source>
        <dbReference type="PROSITE" id="PS51379"/>
    </source>
</evidence>
<evidence type="ECO:0000256" key="5">
    <source>
        <dbReference type="ARBA" id="ARBA00022982"/>
    </source>
</evidence>
<dbReference type="Pfam" id="PF12838">
    <property type="entry name" value="Fer4_7"/>
    <property type="match status" value="1"/>
</dbReference>
<organism evidence="10 11">
    <name type="scientific">Denitrobacterium detoxificans</name>
    <dbReference type="NCBI Taxonomy" id="79604"/>
    <lineage>
        <taxon>Bacteria</taxon>
        <taxon>Bacillati</taxon>
        <taxon>Actinomycetota</taxon>
        <taxon>Coriobacteriia</taxon>
        <taxon>Eggerthellales</taxon>
        <taxon>Eggerthellaceae</taxon>
        <taxon>Denitrobacterium</taxon>
    </lineage>
</organism>
<dbReference type="InterPro" id="IPR050572">
    <property type="entry name" value="Fe-S_Ferredoxin"/>
</dbReference>
<dbReference type="Proteomes" id="UP000182975">
    <property type="component" value="Unassembled WGS sequence"/>
</dbReference>
<name>A0A1H8TM05_9ACTN</name>
<dbReference type="EMBL" id="FOEC01000011">
    <property type="protein sequence ID" value="SEO91861.1"/>
    <property type="molecule type" value="Genomic_DNA"/>
</dbReference>
<feature type="domain" description="4Fe-4S ferredoxin-type" evidence="9">
    <location>
        <begin position="308"/>
        <end position="337"/>
    </location>
</feature>
<feature type="domain" description="4Fe-4S ferredoxin-type" evidence="9">
    <location>
        <begin position="38"/>
        <end position="68"/>
    </location>
</feature>
<dbReference type="InterPro" id="IPR017896">
    <property type="entry name" value="4Fe4S_Fe-S-bd"/>
</dbReference>
<keyword evidence="5" id="KW-0249">Electron transport</keyword>
<dbReference type="Gene3D" id="3.30.70.20">
    <property type="match status" value="3"/>
</dbReference>
<dbReference type="GO" id="GO:0051539">
    <property type="term" value="F:4 iron, 4 sulfur cluster binding"/>
    <property type="evidence" value="ECO:0007669"/>
    <property type="project" value="UniProtKB-KW"/>
</dbReference>
<gene>
    <name evidence="10" type="ORF">SAMN02910314_01627</name>
</gene>
<dbReference type="SUPFAM" id="SSF54862">
    <property type="entry name" value="4Fe-4S ferredoxins"/>
    <property type="match status" value="2"/>
</dbReference>
<feature type="compositionally biased region" description="Basic residues" evidence="8">
    <location>
        <begin position="359"/>
        <end position="373"/>
    </location>
</feature>